<dbReference type="PROSITE" id="PS50157">
    <property type="entry name" value="ZINC_FINGER_C2H2_2"/>
    <property type="match status" value="2"/>
</dbReference>
<feature type="compositionally biased region" description="Polar residues" evidence="6">
    <location>
        <begin position="14"/>
        <end position="28"/>
    </location>
</feature>
<dbReference type="PANTHER" id="PTHR14003">
    <property type="entry name" value="TRANSCRIPTIONAL REPRESSOR PROTEIN YY"/>
    <property type="match status" value="1"/>
</dbReference>
<feature type="region of interest" description="Disordered" evidence="6">
    <location>
        <begin position="1"/>
        <end position="32"/>
    </location>
</feature>
<evidence type="ECO:0000256" key="4">
    <source>
        <dbReference type="ARBA" id="ARBA00022833"/>
    </source>
</evidence>
<keyword evidence="1" id="KW-0479">Metal-binding</keyword>
<feature type="region of interest" description="Disordered" evidence="6">
    <location>
        <begin position="131"/>
        <end position="162"/>
    </location>
</feature>
<evidence type="ECO:0000256" key="3">
    <source>
        <dbReference type="ARBA" id="ARBA00022771"/>
    </source>
</evidence>
<keyword evidence="9" id="KW-1185">Reference proteome</keyword>
<dbReference type="InterPro" id="IPR036236">
    <property type="entry name" value="Znf_C2H2_sf"/>
</dbReference>
<dbReference type="SUPFAM" id="SSF57667">
    <property type="entry name" value="beta-beta-alpha zinc fingers"/>
    <property type="match status" value="1"/>
</dbReference>
<evidence type="ECO:0000256" key="1">
    <source>
        <dbReference type="ARBA" id="ARBA00022723"/>
    </source>
</evidence>
<dbReference type="Gene3D" id="3.30.160.60">
    <property type="entry name" value="Classic Zinc Finger"/>
    <property type="match status" value="2"/>
</dbReference>
<sequence>MSNFENHPPPFNEQGFTNSSRKSPTTNGKRYDCKQCPKNFTRPSALKTHVYTHTGERPHGCDIPGCGSRFAVISNLRRHLRVHRPSHVKRRLTSQERHGYLERLMKRTDETHRYNIDEGHMHYNTLPSMCYSSSSSSASSSPRGSMSPTMESTIYRRLKPKEARAPALEVKNLLN</sequence>
<keyword evidence="2" id="KW-0677">Repeat</keyword>
<evidence type="ECO:0000256" key="5">
    <source>
        <dbReference type="PROSITE-ProRule" id="PRU00042"/>
    </source>
</evidence>
<evidence type="ECO:0000259" key="7">
    <source>
        <dbReference type="PROSITE" id="PS50157"/>
    </source>
</evidence>
<dbReference type="PANTHER" id="PTHR14003:SF19">
    <property type="entry name" value="YY2 TRANSCRIPTION FACTOR"/>
    <property type="match status" value="1"/>
</dbReference>
<protein>
    <recommendedName>
        <fullName evidence="7">C2H2-type domain-containing protein</fullName>
    </recommendedName>
</protein>
<name>A0ABP9YCQ1_9FUNG</name>
<evidence type="ECO:0000313" key="9">
    <source>
        <dbReference type="Proteomes" id="UP001476247"/>
    </source>
</evidence>
<dbReference type="SMART" id="SM00355">
    <property type="entry name" value="ZnF_C2H2"/>
    <property type="match status" value="2"/>
</dbReference>
<dbReference type="EMBL" id="BAABUJ010000035">
    <property type="protein sequence ID" value="GAA5804410.1"/>
    <property type="molecule type" value="Genomic_DNA"/>
</dbReference>
<proteinExistence type="predicted"/>
<reference evidence="8 9" key="1">
    <citation type="submission" date="2024-04" db="EMBL/GenBank/DDBJ databases">
        <title>genome sequences of Mucor flavus KT1a and Helicostylum pulchrum KT1b strains isolation_sourced from the surface of a dry-aged beef.</title>
        <authorList>
            <person name="Toyotome T."/>
            <person name="Hosono M."/>
            <person name="Torimaru M."/>
            <person name="Fukuda K."/>
            <person name="Mikami N."/>
        </authorList>
    </citation>
    <scope>NUCLEOTIDE SEQUENCE [LARGE SCALE GENOMIC DNA]</scope>
    <source>
        <strain evidence="8 9">KT1b</strain>
    </source>
</reference>
<dbReference type="Proteomes" id="UP001476247">
    <property type="component" value="Unassembled WGS sequence"/>
</dbReference>
<feature type="domain" description="C2H2-type" evidence="7">
    <location>
        <begin position="59"/>
        <end position="83"/>
    </location>
</feature>
<organism evidence="8 9">
    <name type="scientific">Helicostylum pulchrum</name>
    <dbReference type="NCBI Taxonomy" id="562976"/>
    <lineage>
        <taxon>Eukaryota</taxon>
        <taxon>Fungi</taxon>
        <taxon>Fungi incertae sedis</taxon>
        <taxon>Mucoromycota</taxon>
        <taxon>Mucoromycotina</taxon>
        <taxon>Mucoromycetes</taxon>
        <taxon>Mucorales</taxon>
        <taxon>Mucorineae</taxon>
        <taxon>Mucoraceae</taxon>
        <taxon>Helicostylum</taxon>
    </lineage>
</organism>
<dbReference type="InterPro" id="IPR013087">
    <property type="entry name" value="Znf_C2H2_type"/>
</dbReference>
<gene>
    <name evidence="8" type="ORF">HPULCUR_009903</name>
</gene>
<evidence type="ECO:0000256" key="6">
    <source>
        <dbReference type="SAM" id="MobiDB-lite"/>
    </source>
</evidence>
<feature type="domain" description="C2H2-type" evidence="7">
    <location>
        <begin position="31"/>
        <end position="58"/>
    </location>
</feature>
<keyword evidence="4" id="KW-0862">Zinc</keyword>
<keyword evidence="3 5" id="KW-0863">Zinc-finger</keyword>
<evidence type="ECO:0000313" key="8">
    <source>
        <dbReference type="EMBL" id="GAA5804410.1"/>
    </source>
</evidence>
<dbReference type="Pfam" id="PF00096">
    <property type="entry name" value="zf-C2H2"/>
    <property type="match status" value="2"/>
</dbReference>
<evidence type="ECO:0000256" key="2">
    <source>
        <dbReference type="ARBA" id="ARBA00022737"/>
    </source>
</evidence>
<dbReference type="PROSITE" id="PS00028">
    <property type="entry name" value="ZINC_FINGER_C2H2_1"/>
    <property type="match status" value="2"/>
</dbReference>
<accession>A0ABP9YCQ1</accession>
<feature type="compositionally biased region" description="Low complexity" evidence="6">
    <location>
        <begin position="131"/>
        <end position="150"/>
    </location>
</feature>
<comment type="caution">
    <text evidence="8">The sequence shown here is derived from an EMBL/GenBank/DDBJ whole genome shotgun (WGS) entry which is preliminary data.</text>
</comment>